<accession>A0A7H4MNN4</accession>
<dbReference type="Proteomes" id="UP000254545">
    <property type="component" value="Unassembled WGS sequence"/>
</dbReference>
<name>A0A7H4MNN4_KLEVA</name>
<gene>
    <name evidence="1" type="ORF">NCTC9177_05861</name>
</gene>
<evidence type="ECO:0000313" key="1">
    <source>
        <dbReference type="EMBL" id="STS91934.1"/>
    </source>
</evidence>
<comment type="caution">
    <text evidence="1">The sequence shown here is derived from an EMBL/GenBank/DDBJ whole genome shotgun (WGS) entry which is preliminary data.</text>
</comment>
<proteinExistence type="predicted"/>
<evidence type="ECO:0000313" key="2">
    <source>
        <dbReference type="Proteomes" id="UP000254545"/>
    </source>
</evidence>
<dbReference type="EMBL" id="UGKR01000003">
    <property type="protein sequence ID" value="STS91934.1"/>
    <property type="molecule type" value="Genomic_DNA"/>
</dbReference>
<organism evidence="1 2">
    <name type="scientific">Klebsiella variicola</name>
    <dbReference type="NCBI Taxonomy" id="244366"/>
    <lineage>
        <taxon>Bacteria</taxon>
        <taxon>Pseudomonadati</taxon>
        <taxon>Pseudomonadota</taxon>
        <taxon>Gammaproteobacteria</taxon>
        <taxon>Enterobacterales</taxon>
        <taxon>Enterobacteriaceae</taxon>
        <taxon>Klebsiella/Raoultella group</taxon>
        <taxon>Klebsiella</taxon>
        <taxon>Klebsiella pneumoniae complex</taxon>
    </lineage>
</organism>
<dbReference type="AlphaFoldDB" id="A0A7H4MNN4"/>
<sequence>MNNVALKEKTITSLIWNAIRKIYGTGRAICNKDSNCPTNLSLTIMD</sequence>
<reference evidence="1 2" key="1">
    <citation type="submission" date="2018-06" db="EMBL/GenBank/DDBJ databases">
        <authorList>
            <consortium name="Pathogen Informatics"/>
            <person name="Doyle S."/>
        </authorList>
    </citation>
    <scope>NUCLEOTIDE SEQUENCE [LARGE SCALE GENOMIC DNA]</scope>
    <source>
        <strain evidence="1 2">NCTC9177</strain>
    </source>
</reference>
<protein>
    <submittedName>
        <fullName evidence="1">Uncharacterized protein</fullName>
    </submittedName>
</protein>